<organism evidence="2">
    <name type="scientific">Phytophthora nicotianae</name>
    <name type="common">Potato buckeye rot agent</name>
    <name type="synonym">Phytophthora parasitica</name>
    <dbReference type="NCBI Taxonomy" id="4792"/>
    <lineage>
        <taxon>Eukaryota</taxon>
        <taxon>Sar</taxon>
        <taxon>Stramenopiles</taxon>
        <taxon>Oomycota</taxon>
        <taxon>Peronosporomycetes</taxon>
        <taxon>Peronosporales</taxon>
        <taxon>Peronosporaceae</taxon>
        <taxon>Phytophthora</taxon>
    </lineage>
</organism>
<feature type="compositionally biased region" description="Basic and acidic residues" evidence="1">
    <location>
        <begin position="216"/>
        <end position="225"/>
    </location>
</feature>
<protein>
    <submittedName>
        <fullName evidence="2">Uncharacterized protein</fullName>
    </submittedName>
</protein>
<proteinExistence type="predicted"/>
<reference evidence="2" key="1">
    <citation type="submission" date="2013-11" db="EMBL/GenBank/DDBJ databases">
        <title>The Genome Sequence of Phytophthora parasitica CHvinca01.</title>
        <authorList>
            <consortium name="The Broad Institute Genomics Platform"/>
            <person name="Russ C."/>
            <person name="Tyler B."/>
            <person name="Panabieres F."/>
            <person name="Shan W."/>
            <person name="Tripathy S."/>
            <person name="Grunwald N."/>
            <person name="Machado M."/>
            <person name="Johnson C.S."/>
            <person name="Arredondo F."/>
            <person name="Hong C."/>
            <person name="Coffey M."/>
            <person name="Young S.K."/>
            <person name="Zeng Q."/>
            <person name="Gargeya S."/>
            <person name="Fitzgerald M."/>
            <person name="Abouelleil A."/>
            <person name="Alvarado L."/>
            <person name="Chapman S.B."/>
            <person name="Gainer-Dewar J."/>
            <person name="Goldberg J."/>
            <person name="Griggs A."/>
            <person name="Gujja S."/>
            <person name="Hansen M."/>
            <person name="Howarth C."/>
            <person name="Imamovic A."/>
            <person name="Ireland A."/>
            <person name="Larimer J."/>
            <person name="McCowan C."/>
            <person name="Murphy C."/>
            <person name="Pearson M."/>
            <person name="Poon T.W."/>
            <person name="Priest M."/>
            <person name="Roberts A."/>
            <person name="Saif S."/>
            <person name="Shea T."/>
            <person name="Sykes S."/>
            <person name="Wortman J."/>
            <person name="Nusbaum C."/>
            <person name="Birren B."/>
        </authorList>
    </citation>
    <scope>NUCLEOTIDE SEQUENCE [LARGE SCALE GENOMIC DNA]</scope>
    <source>
        <strain evidence="2">CHvinca01</strain>
    </source>
</reference>
<evidence type="ECO:0000313" key="2">
    <source>
        <dbReference type="EMBL" id="ETL79427.1"/>
    </source>
</evidence>
<dbReference type="VEuPathDB" id="FungiDB:PPTG_06072"/>
<dbReference type="EMBL" id="KI683044">
    <property type="protein sequence ID" value="ETL79427.1"/>
    <property type="molecule type" value="Genomic_DNA"/>
</dbReference>
<dbReference type="AlphaFoldDB" id="W2K2T3"/>
<accession>W2K2T3</accession>
<evidence type="ECO:0000256" key="1">
    <source>
        <dbReference type="SAM" id="MobiDB-lite"/>
    </source>
</evidence>
<gene>
    <name evidence="2" type="ORF">L917_19942</name>
</gene>
<dbReference type="OrthoDB" id="92281at2759"/>
<name>W2K2T3_PHYNI</name>
<sequence length="225" mass="25883">MESVWEMFSGPVEKHAVKTDGVWSVETLQFAEWAKIVQFKVKKRVVDSTKFRQAWNQWLVATRGTTVALMIYEYDMAIASAKDRDEFMKACILPEKTDRAGAAAEASVRDVLVALRQKWGTTFMAASVVWSMWANDIIRNGDRSTWSTVVANPPPRYIAYYRQLNRQLRFLLVSAVRFVDEQEQRLTARETVIEEVLRDMVPPSPSQIIDPLPRIENVEDTEHAE</sequence>
<feature type="region of interest" description="Disordered" evidence="1">
    <location>
        <begin position="204"/>
        <end position="225"/>
    </location>
</feature>
<dbReference type="Proteomes" id="UP000054423">
    <property type="component" value="Unassembled WGS sequence"/>
</dbReference>